<evidence type="ECO:0000256" key="1">
    <source>
        <dbReference type="ARBA" id="ARBA00004245"/>
    </source>
</evidence>
<dbReference type="PROSITE" id="PS00231">
    <property type="entry name" value="F_ACTIN_CAPPING_BETA"/>
    <property type="match status" value="1"/>
</dbReference>
<comment type="subunit">
    <text evidence="8">Heterodimer of an alpha and a beta subunit.</text>
</comment>
<evidence type="ECO:0000256" key="3">
    <source>
        <dbReference type="ARBA" id="ARBA00021859"/>
    </source>
</evidence>
<dbReference type="STRING" id="1280837.A0A316V5W2"/>
<dbReference type="PANTHER" id="PTHR10619">
    <property type="entry name" value="F-ACTIN-CAPPING PROTEIN SUBUNIT BETA"/>
    <property type="match status" value="1"/>
</dbReference>
<evidence type="ECO:0000256" key="2">
    <source>
        <dbReference type="ARBA" id="ARBA00006039"/>
    </source>
</evidence>
<evidence type="ECO:0000313" key="9">
    <source>
        <dbReference type="EMBL" id="PWN32979.1"/>
    </source>
</evidence>
<dbReference type="Proteomes" id="UP000245771">
    <property type="component" value="Unassembled WGS sequence"/>
</dbReference>
<evidence type="ECO:0000313" key="10">
    <source>
        <dbReference type="Proteomes" id="UP000245771"/>
    </source>
</evidence>
<dbReference type="InterPro" id="IPR019771">
    <property type="entry name" value="F-actin_capping_bsu_CS"/>
</dbReference>
<evidence type="ECO:0000256" key="4">
    <source>
        <dbReference type="ARBA" id="ARBA00022467"/>
    </source>
</evidence>
<keyword evidence="4 8" id="KW-0117">Actin capping</keyword>
<name>A0A316V5W2_9BASI</name>
<evidence type="ECO:0000256" key="7">
    <source>
        <dbReference type="ARBA" id="ARBA00023212"/>
    </source>
</evidence>
<accession>A0A316V5W2</accession>
<dbReference type="EMBL" id="KZ819605">
    <property type="protein sequence ID" value="PWN32979.1"/>
    <property type="molecule type" value="Genomic_DNA"/>
</dbReference>
<comment type="subcellular location">
    <subcellularLocation>
        <location evidence="1 8">Cytoplasm</location>
        <location evidence="1 8">Cytoskeleton</location>
    </subcellularLocation>
</comment>
<keyword evidence="5 8" id="KW-0963">Cytoplasm</keyword>
<gene>
    <name evidence="9" type="ORF">FA14DRAFT_192024</name>
</gene>
<dbReference type="InterPro" id="IPR037282">
    <property type="entry name" value="CapZ_alpha/beta"/>
</dbReference>
<dbReference type="GO" id="GO:0030036">
    <property type="term" value="P:actin cytoskeleton organization"/>
    <property type="evidence" value="ECO:0007669"/>
    <property type="project" value="InterPro"/>
</dbReference>
<dbReference type="PRINTS" id="PR00192">
    <property type="entry name" value="FACTINCAPB"/>
</dbReference>
<dbReference type="InParanoid" id="A0A316V5W2"/>
<keyword evidence="6 8" id="KW-0009">Actin-binding</keyword>
<dbReference type="OrthoDB" id="9979678at2759"/>
<dbReference type="GO" id="GO:0005737">
    <property type="term" value="C:cytoplasm"/>
    <property type="evidence" value="ECO:0007669"/>
    <property type="project" value="InterPro"/>
</dbReference>
<dbReference type="InterPro" id="IPR043175">
    <property type="entry name" value="CAPZB_N"/>
</dbReference>
<dbReference type="FunFam" id="1.20.58.570:FF:000001">
    <property type="entry name" value="F-actin-capping protein subunit beta"/>
    <property type="match status" value="1"/>
</dbReference>
<dbReference type="Gene3D" id="3.90.1150.210">
    <property type="entry name" value="F-actin capping protein, beta subunit"/>
    <property type="match status" value="1"/>
</dbReference>
<evidence type="ECO:0000256" key="8">
    <source>
        <dbReference type="RuleBase" id="RU365078"/>
    </source>
</evidence>
<dbReference type="InterPro" id="IPR001698">
    <property type="entry name" value="CAPZB"/>
</dbReference>
<sequence length="268" mass="30652">MAEDPMTLSLDLLRRLPPAKINENLETLIKLCPSLTDELVASVDQPSWIKYDKQAQNREYLCCDYNRDGDSFRSPWSNEYDPPLQDGTQPPQKIRDLEIRANEAFNTYRQLYYDGGLSSVYLWELEGSSGFAGVVLFKKTLDDQERTPGSWDSLHVFEVFEGTRSSKYQLTSTIMLSLGRKETNSNLQLAGSLTRQYNADLPVKDPSSHIVNMGKMIEDSEAKMRNQLQEVYFGKTKDIVATLRSVDSLDKIRLAQDFQKELMGKLRN</sequence>
<organism evidence="9 10">
    <name type="scientific">Meira miltonrushii</name>
    <dbReference type="NCBI Taxonomy" id="1280837"/>
    <lineage>
        <taxon>Eukaryota</taxon>
        <taxon>Fungi</taxon>
        <taxon>Dikarya</taxon>
        <taxon>Basidiomycota</taxon>
        <taxon>Ustilaginomycotina</taxon>
        <taxon>Exobasidiomycetes</taxon>
        <taxon>Exobasidiales</taxon>
        <taxon>Brachybasidiaceae</taxon>
        <taxon>Meira</taxon>
    </lineage>
</organism>
<dbReference type="GO" id="GO:0008290">
    <property type="term" value="C:F-actin capping protein complex"/>
    <property type="evidence" value="ECO:0007669"/>
    <property type="project" value="UniProtKB-UniRule"/>
</dbReference>
<reference evidence="9 10" key="1">
    <citation type="journal article" date="2018" name="Mol. Biol. Evol.">
        <title>Broad Genomic Sampling Reveals a Smut Pathogenic Ancestry of the Fungal Clade Ustilaginomycotina.</title>
        <authorList>
            <person name="Kijpornyongpan T."/>
            <person name="Mondo S.J."/>
            <person name="Barry K."/>
            <person name="Sandor L."/>
            <person name="Lee J."/>
            <person name="Lipzen A."/>
            <person name="Pangilinan J."/>
            <person name="LaButti K."/>
            <person name="Hainaut M."/>
            <person name="Henrissat B."/>
            <person name="Grigoriev I.V."/>
            <person name="Spatafora J.W."/>
            <person name="Aime M.C."/>
        </authorList>
    </citation>
    <scope>NUCLEOTIDE SEQUENCE [LARGE SCALE GENOMIC DNA]</scope>
    <source>
        <strain evidence="9 10">MCA 3882</strain>
    </source>
</reference>
<dbReference type="Pfam" id="PF01115">
    <property type="entry name" value="F_actin_cap_B"/>
    <property type="match status" value="1"/>
</dbReference>
<keyword evidence="10" id="KW-1185">Reference proteome</keyword>
<dbReference type="GO" id="GO:0000902">
    <property type="term" value="P:cell morphogenesis"/>
    <property type="evidence" value="ECO:0007669"/>
    <property type="project" value="TreeGrafter"/>
</dbReference>
<comment type="similarity">
    <text evidence="2 8">Belongs to the F-actin-capping protein beta subunit family.</text>
</comment>
<comment type="function">
    <text evidence="8">F-actin-capping proteins bind in a Ca(2+)-independent manner to the fast growing ends of actin filaments (barbed end) thereby blocking the exchange of subunits at these ends. Unlike other capping proteins (such as gelsolin and severin), these proteins do not sever actin filaments.</text>
</comment>
<protein>
    <recommendedName>
        <fullName evidence="3 8">F-actin-capping protein subunit beta</fullName>
    </recommendedName>
</protein>
<dbReference type="AlphaFoldDB" id="A0A316V5W2"/>
<evidence type="ECO:0000256" key="6">
    <source>
        <dbReference type="ARBA" id="ARBA00023203"/>
    </source>
</evidence>
<evidence type="ECO:0000256" key="5">
    <source>
        <dbReference type="ARBA" id="ARBA00022490"/>
    </source>
</evidence>
<dbReference type="GO" id="GO:0051016">
    <property type="term" value="P:barbed-end actin filament capping"/>
    <property type="evidence" value="ECO:0007669"/>
    <property type="project" value="UniProtKB-UniRule"/>
</dbReference>
<dbReference type="GeneID" id="37023689"/>
<dbReference type="SUPFAM" id="SSF90096">
    <property type="entry name" value="Subunits of heterodimeric actin filament capping protein Capz"/>
    <property type="match status" value="1"/>
</dbReference>
<dbReference type="PANTHER" id="PTHR10619:SF0">
    <property type="entry name" value="F-ACTIN-CAPPING PROTEIN SUBUNIT BETA ISOFORMS 1 AND 2"/>
    <property type="match status" value="1"/>
</dbReference>
<proteinExistence type="inferred from homology"/>
<dbReference type="RefSeq" id="XP_025353281.1">
    <property type="nucleotide sequence ID" value="XM_025501908.1"/>
</dbReference>
<dbReference type="InterPro" id="IPR042276">
    <property type="entry name" value="CapZ_alpha/beta_2"/>
</dbReference>
<dbReference type="Gene3D" id="1.20.58.570">
    <property type="match status" value="1"/>
</dbReference>
<dbReference type="FunCoup" id="A0A316V5W2">
    <property type="interactions" value="415"/>
</dbReference>
<keyword evidence="7 8" id="KW-0206">Cytoskeleton</keyword>
<dbReference type="GO" id="GO:0051015">
    <property type="term" value="F:actin filament binding"/>
    <property type="evidence" value="ECO:0007669"/>
    <property type="project" value="UniProtKB-ARBA"/>
</dbReference>